<evidence type="ECO:0000256" key="7">
    <source>
        <dbReference type="PIRNR" id="PIRNR016636"/>
    </source>
</evidence>
<dbReference type="InterPro" id="IPR028362">
    <property type="entry name" value="AlgI"/>
</dbReference>
<evidence type="ECO:0000256" key="6">
    <source>
        <dbReference type="ARBA" id="ARBA00023136"/>
    </source>
</evidence>
<feature type="transmembrane region" description="Helical" evidence="8">
    <location>
        <begin position="465"/>
        <end position="481"/>
    </location>
</feature>
<dbReference type="InterPro" id="IPR004299">
    <property type="entry name" value="MBOAT_fam"/>
</dbReference>
<dbReference type="GO" id="GO:0016746">
    <property type="term" value="F:acyltransferase activity"/>
    <property type="evidence" value="ECO:0007669"/>
    <property type="project" value="UniProtKB-KW"/>
</dbReference>
<sequence length="530" mass="61572">MLFTSHTFVIFISLLFLLYYTIPKKYQWKLLLAFSYVFYFIAGPKFLIYIIITTVTTYLTAVRIGKHYKHLDAYLKENKETLSREDKKAYKSGVKKIQWKWLLSALLVNFGMLFVIKYINFTIANINWTLEVFGSNQGLSFVSIALPLGISFYTFQSMGYMIDVYRGKYPPEKNLGKLALFVSFFPQLIQGPISRFDDLAKTLFKEHQIDAKNMSFGLQRILWGYFKKLVIADRILVAVNTLIGDTVAFDGSYVFVLMVFYTIQLYADFTGGIDITIGIAQVLGIKVQENFLRPAFAKNTAEFWRRWHISLGTWFKEYLFYPISTWQPMLRFTRFSRQKFGDRTGKRLPVYLAAFAVWFTTGAWHGSSWNFIVWGLLNYAVLMISEELKPLYSIFHHRFKVEGTFHFKVLQILRTNFLMSAIRLLDCYRDVPTTFRMFGSMFTRPDLSIFTNGGLLDIGLNVEDYWVLAIALMVVFAVALVQRRGSVREQLYSKPAIVGRAVFYLLFVAIIVFGAYGIGYESSQFIYNQF</sequence>
<feature type="transmembrane region" description="Helical" evidence="8">
    <location>
        <begin position="33"/>
        <end position="59"/>
    </location>
</feature>
<evidence type="ECO:0000256" key="5">
    <source>
        <dbReference type="ARBA" id="ARBA00022989"/>
    </source>
</evidence>
<dbReference type="RefSeq" id="WP_073271900.1">
    <property type="nucleotide sequence ID" value="NZ_FQTU01000019.1"/>
</dbReference>
<feature type="transmembrane region" description="Helical" evidence="8">
    <location>
        <begin position="101"/>
        <end position="119"/>
    </location>
</feature>
<dbReference type="GO" id="GO:0042121">
    <property type="term" value="P:alginic acid biosynthetic process"/>
    <property type="evidence" value="ECO:0007669"/>
    <property type="project" value="InterPro"/>
</dbReference>
<organism evidence="9 10">
    <name type="scientific">Alkalibacter saccharofermentans DSM 14828</name>
    <dbReference type="NCBI Taxonomy" id="1120975"/>
    <lineage>
        <taxon>Bacteria</taxon>
        <taxon>Bacillati</taxon>
        <taxon>Bacillota</taxon>
        <taxon>Clostridia</taxon>
        <taxon>Eubacteriales</taxon>
        <taxon>Eubacteriaceae</taxon>
        <taxon>Alkalibacter</taxon>
    </lineage>
</organism>
<dbReference type="Proteomes" id="UP000184251">
    <property type="component" value="Unassembled WGS sequence"/>
</dbReference>
<feature type="transmembrane region" description="Helical" evidence="8">
    <location>
        <begin position="348"/>
        <end position="367"/>
    </location>
</feature>
<evidence type="ECO:0000256" key="1">
    <source>
        <dbReference type="ARBA" id="ARBA00004651"/>
    </source>
</evidence>
<dbReference type="PIRSF" id="PIRSF500217">
    <property type="entry name" value="AlgI"/>
    <property type="match status" value="1"/>
</dbReference>
<name>A0A1M4ZSA9_9FIRM</name>
<dbReference type="OrthoDB" id="9805788at2"/>
<evidence type="ECO:0000256" key="3">
    <source>
        <dbReference type="ARBA" id="ARBA00022475"/>
    </source>
</evidence>
<protein>
    <submittedName>
        <fullName evidence="9">D-alanyl-lipoteichoic acid acyltransferase DltB, MBOAT superfamily</fullName>
    </submittedName>
</protein>
<feature type="transmembrane region" description="Helical" evidence="8">
    <location>
        <begin position="139"/>
        <end position="162"/>
    </location>
</feature>
<evidence type="ECO:0000313" key="9">
    <source>
        <dbReference type="EMBL" id="SHF20677.1"/>
    </source>
</evidence>
<evidence type="ECO:0000313" key="10">
    <source>
        <dbReference type="Proteomes" id="UP000184251"/>
    </source>
</evidence>
<keyword evidence="10" id="KW-1185">Reference proteome</keyword>
<keyword evidence="7 9" id="KW-0012">Acyltransferase</keyword>
<proteinExistence type="inferred from homology"/>
<keyword evidence="3 7" id="KW-1003">Cell membrane</keyword>
<evidence type="ECO:0000256" key="4">
    <source>
        <dbReference type="ARBA" id="ARBA00022692"/>
    </source>
</evidence>
<dbReference type="GO" id="GO:0005886">
    <property type="term" value="C:plasma membrane"/>
    <property type="evidence" value="ECO:0007669"/>
    <property type="project" value="UniProtKB-SubCell"/>
</dbReference>
<feature type="transmembrane region" description="Helical" evidence="8">
    <location>
        <begin position="501"/>
        <end position="520"/>
    </location>
</feature>
<dbReference type="AlphaFoldDB" id="A0A1M4ZSA9"/>
<keyword evidence="7 9" id="KW-0808">Transferase</keyword>
<dbReference type="PIRSF" id="PIRSF016636">
    <property type="entry name" value="AlgI_DltB"/>
    <property type="match status" value="1"/>
</dbReference>
<reference evidence="9 10" key="1">
    <citation type="submission" date="2016-11" db="EMBL/GenBank/DDBJ databases">
        <authorList>
            <person name="Jaros S."/>
            <person name="Januszkiewicz K."/>
            <person name="Wedrychowicz H."/>
        </authorList>
    </citation>
    <scope>NUCLEOTIDE SEQUENCE [LARGE SCALE GENOMIC DNA]</scope>
    <source>
        <strain evidence="9 10">DSM 14828</strain>
    </source>
</reference>
<accession>A0A1M4ZSA9</accession>
<keyword evidence="6 7" id="KW-0472">Membrane</keyword>
<dbReference type="PANTHER" id="PTHR13285:SF18">
    <property type="entry name" value="PROTEIN-CYSTEINE N-PALMITOYLTRANSFERASE RASP"/>
    <property type="match status" value="1"/>
</dbReference>
<keyword evidence="4 8" id="KW-0812">Transmembrane</keyword>
<evidence type="ECO:0000256" key="8">
    <source>
        <dbReference type="SAM" id="Phobius"/>
    </source>
</evidence>
<comment type="subcellular location">
    <subcellularLocation>
        <location evidence="1">Cell membrane</location>
        <topology evidence="1">Multi-pass membrane protein</topology>
    </subcellularLocation>
</comment>
<dbReference type="PANTHER" id="PTHR13285">
    <property type="entry name" value="ACYLTRANSFERASE"/>
    <property type="match status" value="1"/>
</dbReference>
<keyword evidence="5 8" id="KW-1133">Transmembrane helix</keyword>
<dbReference type="EMBL" id="FQTU01000019">
    <property type="protein sequence ID" value="SHF20677.1"/>
    <property type="molecule type" value="Genomic_DNA"/>
</dbReference>
<dbReference type="InterPro" id="IPR024194">
    <property type="entry name" value="Ac/AlaTfrase_AlgI/DltB"/>
</dbReference>
<comment type="similarity">
    <text evidence="2 7">Belongs to the membrane-bound acyltransferase family.</text>
</comment>
<evidence type="ECO:0000256" key="2">
    <source>
        <dbReference type="ARBA" id="ARBA00010323"/>
    </source>
</evidence>
<dbReference type="STRING" id="1120975.SAMN02746064_02121"/>
<dbReference type="InterPro" id="IPR051085">
    <property type="entry name" value="MB_O-acyltransferase"/>
</dbReference>
<gene>
    <name evidence="9" type="ORF">SAMN02746064_02121</name>
</gene>
<dbReference type="Pfam" id="PF03062">
    <property type="entry name" value="MBOAT"/>
    <property type="match status" value="1"/>
</dbReference>